<evidence type="ECO:0000313" key="3">
    <source>
        <dbReference type="Proteomes" id="UP000095552"/>
    </source>
</evidence>
<evidence type="ECO:0000259" key="1">
    <source>
        <dbReference type="Pfam" id="PF03551"/>
    </source>
</evidence>
<dbReference type="Pfam" id="PF03551">
    <property type="entry name" value="PadR"/>
    <property type="match status" value="1"/>
</dbReference>
<dbReference type="SUPFAM" id="SSF46785">
    <property type="entry name" value="Winged helix' DNA-binding domain"/>
    <property type="match status" value="1"/>
</dbReference>
<protein>
    <submittedName>
        <fullName evidence="2">PadR family transcriptional regulator</fullName>
    </submittedName>
</protein>
<dbReference type="InterPro" id="IPR036390">
    <property type="entry name" value="WH_DNA-bd_sf"/>
</dbReference>
<dbReference type="EMBL" id="MDGQ01000005">
    <property type="protein sequence ID" value="OEJ99555.1"/>
    <property type="molecule type" value="Genomic_DNA"/>
</dbReference>
<organism evidence="2 3">
    <name type="scientific">Roseivirga misakiensis</name>
    <dbReference type="NCBI Taxonomy" id="1563681"/>
    <lineage>
        <taxon>Bacteria</taxon>
        <taxon>Pseudomonadati</taxon>
        <taxon>Bacteroidota</taxon>
        <taxon>Cytophagia</taxon>
        <taxon>Cytophagales</taxon>
        <taxon>Roseivirgaceae</taxon>
        <taxon>Roseivirga</taxon>
    </lineage>
</organism>
<name>A0A1E5SKA6_9BACT</name>
<dbReference type="AlphaFoldDB" id="A0A1E5SKA6"/>
<gene>
    <name evidence="2" type="ORF">BFP71_08225</name>
</gene>
<feature type="domain" description="Transcription regulator PadR N-terminal" evidence="1">
    <location>
        <begin position="23"/>
        <end position="90"/>
    </location>
</feature>
<dbReference type="RefSeq" id="WP_069835017.1">
    <property type="nucleotide sequence ID" value="NZ_MDGQ01000005.1"/>
</dbReference>
<accession>A0A1E5SKA6</accession>
<dbReference type="Proteomes" id="UP000095552">
    <property type="component" value="Unassembled WGS sequence"/>
</dbReference>
<keyword evidence="3" id="KW-1185">Reference proteome</keyword>
<dbReference type="Gene3D" id="1.10.10.10">
    <property type="entry name" value="Winged helix-like DNA-binding domain superfamily/Winged helix DNA-binding domain"/>
    <property type="match status" value="1"/>
</dbReference>
<reference evidence="2 3" key="1">
    <citation type="submission" date="2016-08" db="EMBL/GenBank/DDBJ databases">
        <title>Draft genome of Fabibacter sp. strain SK-8.</title>
        <authorList>
            <person name="Wong S.-K."/>
            <person name="Hamasaki K."/>
            <person name="Yoshizawa S."/>
        </authorList>
    </citation>
    <scope>NUCLEOTIDE SEQUENCE [LARGE SCALE GENOMIC DNA]</scope>
    <source>
        <strain evidence="2 3">SK-8</strain>
    </source>
</reference>
<dbReference type="OrthoDB" id="120743at2"/>
<evidence type="ECO:0000313" key="2">
    <source>
        <dbReference type="EMBL" id="OEJ99555.1"/>
    </source>
</evidence>
<dbReference type="STRING" id="1563681.BFP71_08225"/>
<proteinExistence type="predicted"/>
<dbReference type="InterPro" id="IPR036388">
    <property type="entry name" value="WH-like_DNA-bd_sf"/>
</dbReference>
<dbReference type="InterPro" id="IPR005149">
    <property type="entry name" value="Tscrpt_reg_PadR_N"/>
</dbReference>
<sequence>MKGTNLGEFQELVMLTIGVLYPEAYGVAIKDEIREKTGRRVTLSTVHAALNRLEKKSLIESSFGEATKIRGGKRKKYFTITAYGLKTLQETREQREQFWNAMPEQVFQVNWES</sequence>
<comment type="caution">
    <text evidence="2">The sequence shown here is derived from an EMBL/GenBank/DDBJ whole genome shotgun (WGS) entry which is preliminary data.</text>
</comment>